<reference evidence="2 3" key="1">
    <citation type="submission" date="2016-10" db="EMBL/GenBank/DDBJ databases">
        <title>Complete genome sequences of three Cupriavidus strains isolated from various Malaysian environments.</title>
        <authorList>
            <person name="Abdullah A.A.-A."/>
            <person name="Shafie N.A.H."/>
            <person name="Lau N.S."/>
        </authorList>
    </citation>
    <scope>NUCLEOTIDE SEQUENCE [LARGE SCALE GENOMIC DNA]</scope>
    <source>
        <strain evidence="2 3">USMAA1020</strain>
    </source>
</reference>
<feature type="region of interest" description="Disordered" evidence="1">
    <location>
        <begin position="133"/>
        <end position="153"/>
    </location>
</feature>
<accession>A0ABM6F5E0</accession>
<gene>
    <name evidence="2" type="ORF">BKK80_13455</name>
</gene>
<sequence length="153" mass="16218">MPKIYIKTPFTLTHDDGAKVHFVIGEQEVDQALADHWYVKAHAGEKPVAGAPASAEGAPVGPTEADGLAEQRAALDAAAQALAGREQQLDQRTADLAARDAALAARERAVADREDAADERDVSLLNREKAIAEREQAAEKATAEAPKASKQSK</sequence>
<dbReference type="EMBL" id="CP017754">
    <property type="protein sequence ID" value="AOZ06706.1"/>
    <property type="molecule type" value="Genomic_DNA"/>
</dbReference>
<keyword evidence="3" id="KW-1185">Reference proteome</keyword>
<dbReference type="Proteomes" id="UP000177515">
    <property type="component" value="Chromosome 1"/>
</dbReference>
<organism evidence="2 3">
    <name type="scientific">Cupriavidus malaysiensis</name>
    <dbReference type="NCBI Taxonomy" id="367825"/>
    <lineage>
        <taxon>Bacteria</taxon>
        <taxon>Pseudomonadati</taxon>
        <taxon>Pseudomonadota</taxon>
        <taxon>Betaproteobacteria</taxon>
        <taxon>Burkholderiales</taxon>
        <taxon>Burkholderiaceae</taxon>
        <taxon>Cupriavidus</taxon>
    </lineage>
</organism>
<proteinExistence type="predicted"/>
<feature type="compositionally biased region" description="Basic and acidic residues" evidence="1">
    <location>
        <begin position="133"/>
        <end position="142"/>
    </location>
</feature>
<evidence type="ECO:0008006" key="4">
    <source>
        <dbReference type="Google" id="ProtNLM"/>
    </source>
</evidence>
<evidence type="ECO:0000256" key="1">
    <source>
        <dbReference type="SAM" id="MobiDB-lite"/>
    </source>
</evidence>
<name>A0ABM6F5E0_9BURK</name>
<evidence type="ECO:0000313" key="3">
    <source>
        <dbReference type="Proteomes" id="UP000177515"/>
    </source>
</evidence>
<protein>
    <recommendedName>
        <fullName evidence="4">Bacteriophage protein</fullName>
    </recommendedName>
</protein>
<evidence type="ECO:0000313" key="2">
    <source>
        <dbReference type="EMBL" id="AOZ06706.1"/>
    </source>
</evidence>
<dbReference type="RefSeq" id="WP_071069813.1">
    <property type="nucleotide sequence ID" value="NZ_CP017754.1"/>
</dbReference>
<feature type="compositionally biased region" description="Low complexity" evidence="1">
    <location>
        <begin position="143"/>
        <end position="153"/>
    </location>
</feature>